<name>A0A6G0TVP5_APHGL</name>
<protein>
    <submittedName>
        <fullName evidence="1">Uncharacterized protein</fullName>
    </submittedName>
</protein>
<keyword evidence="2" id="KW-1185">Reference proteome</keyword>
<reference evidence="1 2" key="1">
    <citation type="submission" date="2019-08" db="EMBL/GenBank/DDBJ databases">
        <title>The genome of the soybean aphid Biotype 1, its phylome, world population structure and adaptation to the North American continent.</title>
        <authorList>
            <person name="Giordano R."/>
            <person name="Donthu R.K."/>
            <person name="Hernandez A.G."/>
            <person name="Wright C.L."/>
            <person name="Zimin A.V."/>
        </authorList>
    </citation>
    <scope>NUCLEOTIDE SEQUENCE [LARGE SCALE GENOMIC DNA]</scope>
    <source>
        <tissue evidence="1">Whole aphids</tissue>
    </source>
</reference>
<sequence>MVLSCLVASSFTNSDEHGCLPVSTEWITSFWMRSRNSRVIRSCQRLVSMRLGTSSQDRSRHQVRFRRLLGSPGIALVDISEIRGLRWLWNLACVHNILLSGYKMSCYINFYSAENYMTRVALYILSRARNDRKDDGQTSTTEMRCPTFFIYILIGMKDEMIEIRELSTGLRQRLC</sequence>
<organism evidence="1 2">
    <name type="scientific">Aphis glycines</name>
    <name type="common">Soybean aphid</name>
    <dbReference type="NCBI Taxonomy" id="307491"/>
    <lineage>
        <taxon>Eukaryota</taxon>
        <taxon>Metazoa</taxon>
        <taxon>Ecdysozoa</taxon>
        <taxon>Arthropoda</taxon>
        <taxon>Hexapoda</taxon>
        <taxon>Insecta</taxon>
        <taxon>Pterygota</taxon>
        <taxon>Neoptera</taxon>
        <taxon>Paraneoptera</taxon>
        <taxon>Hemiptera</taxon>
        <taxon>Sternorrhyncha</taxon>
        <taxon>Aphidomorpha</taxon>
        <taxon>Aphidoidea</taxon>
        <taxon>Aphididae</taxon>
        <taxon>Aphidini</taxon>
        <taxon>Aphis</taxon>
        <taxon>Aphis</taxon>
    </lineage>
</organism>
<proteinExistence type="predicted"/>
<accession>A0A6G0TVP5</accession>
<dbReference type="Proteomes" id="UP000475862">
    <property type="component" value="Unassembled WGS sequence"/>
</dbReference>
<comment type="caution">
    <text evidence="1">The sequence shown here is derived from an EMBL/GenBank/DDBJ whole genome shotgun (WGS) entry which is preliminary data.</text>
</comment>
<evidence type="ECO:0000313" key="1">
    <source>
        <dbReference type="EMBL" id="KAE9539818.1"/>
    </source>
</evidence>
<dbReference type="EMBL" id="VYZN01000014">
    <property type="protein sequence ID" value="KAE9539818.1"/>
    <property type="molecule type" value="Genomic_DNA"/>
</dbReference>
<dbReference type="AlphaFoldDB" id="A0A6G0TVP5"/>
<evidence type="ECO:0000313" key="2">
    <source>
        <dbReference type="Proteomes" id="UP000475862"/>
    </source>
</evidence>
<gene>
    <name evidence="1" type="ORF">AGLY_005070</name>
</gene>